<name>A0ABR1X6G6_9PEZI</name>
<evidence type="ECO:0000313" key="2">
    <source>
        <dbReference type="EMBL" id="KAK8090999.1"/>
    </source>
</evidence>
<dbReference type="EMBL" id="JAQQWL010000001">
    <property type="protein sequence ID" value="KAK8090999.1"/>
    <property type="molecule type" value="Genomic_DNA"/>
</dbReference>
<organism evidence="2 3">
    <name type="scientific">Apiospora phragmitis</name>
    <dbReference type="NCBI Taxonomy" id="2905665"/>
    <lineage>
        <taxon>Eukaryota</taxon>
        <taxon>Fungi</taxon>
        <taxon>Dikarya</taxon>
        <taxon>Ascomycota</taxon>
        <taxon>Pezizomycotina</taxon>
        <taxon>Sordariomycetes</taxon>
        <taxon>Xylariomycetidae</taxon>
        <taxon>Amphisphaeriales</taxon>
        <taxon>Apiosporaceae</taxon>
        <taxon>Apiospora</taxon>
    </lineage>
</organism>
<keyword evidence="3" id="KW-1185">Reference proteome</keyword>
<proteinExistence type="predicted"/>
<protein>
    <submittedName>
        <fullName evidence="2">Uncharacterized protein</fullName>
    </submittedName>
</protein>
<dbReference type="RefSeq" id="XP_066722545.1">
    <property type="nucleotide sequence ID" value="XM_066851913.1"/>
</dbReference>
<gene>
    <name evidence="2" type="ORF">PG994_000504</name>
</gene>
<evidence type="ECO:0000256" key="1">
    <source>
        <dbReference type="SAM" id="MobiDB-lite"/>
    </source>
</evidence>
<accession>A0ABR1X6G6</accession>
<feature type="region of interest" description="Disordered" evidence="1">
    <location>
        <begin position="1"/>
        <end position="65"/>
    </location>
</feature>
<reference evidence="2 3" key="1">
    <citation type="submission" date="2023-01" db="EMBL/GenBank/DDBJ databases">
        <title>Analysis of 21 Apiospora genomes using comparative genomics revels a genus with tremendous synthesis potential of carbohydrate active enzymes and secondary metabolites.</title>
        <authorList>
            <person name="Sorensen T."/>
        </authorList>
    </citation>
    <scope>NUCLEOTIDE SEQUENCE [LARGE SCALE GENOMIC DNA]</scope>
    <source>
        <strain evidence="2 3">CBS 135458</strain>
    </source>
</reference>
<sequence>MPPVKELSEIPTSEKPGSNFTAAPYPGSSPPTFAAVPHHPRCIGNAYPPLSTQAREQVSSSSPRR</sequence>
<dbReference type="Proteomes" id="UP001480595">
    <property type="component" value="Unassembled WGS sequence"/>
</dbReference>
<evidence type="ECO:0000313" key="3">
    <source>
        <dbReference type="Proteomes" id="UP001480595"/>
    </source>
</evidence>
<feature type="compositionally biased region" description="Polar residues" evidence="1">
    <location>
        <begin position="50"/>
        <end position="65"/>
    </location>
</feature>
<dbReference type="GeneID" id="92084976"/>
<comment type="caution">
    <text evidence="2">The sequence shown here is derived from an EMBL/GenBank/DDBJ whole genome shotgun (WGS) entry which is preliminary data.</text>
</comment>